<dbReference type="AlphaFoldDB" id="B8GR37"/>
<organism evidence="7 8">
    <name type="scientific">Thioalkalivibrio sulfidiphilus (strain HL-EbGR7)</name>
    <dbReference type="NCBI Taxonomy" id="396588"/>
    <lineage>
        <taxon>Bacteria</taxon>
        <taxon>Pseudomonadati</taxon>
        <taxon>Pseudomonadota</taxon>
        <taxon>Gammaproteobacteria</taxon>
        <taxon>Chromatiales</taxon>
        <taxon>Ectothiorhodospiraceae</taxon>
        <taxon>Thioalkalivibrio</taxon>
    </lineage>
</organism>
<evidence type="ECO:0000259" key="6">
    <source>
        <dbReference type="Pfam" id="PF04413"/>
    </source>
</evidence>
<dbReference type="Pfam" id="PF04413">
    <property type="entry name" value="Glycos_transf_N"/>
    <property type="match status" value="1"/>
</dbReference>
<dbReference type="InterPro" id="IPR038107">
    <property type="entry name" value="Glycos_transf_N_sf"/>
</dbReference>
<evidence type="ECO:0000256" key="3">
    <source>
        <dbReference type="ARBA" id="ARBA00019077"/>
    </source>
</evidence>
<dbReference type="EC" id="2.4.99.12" evidence="2"/>
<name>B8GR37_THISH</name>
<dbReference type="Gene3D" id="3.40.50.11720">
    <property type="entry name" value="3-Deoxy-D-manno-octulosonic-acid transferase, N-terminal domain"/>
    <property type="match status" value="1"/>
</dbReference>
<dbReference type="EMBL" id="CP001339">
    <property type="protein sequence ID" value="ACL72457.1"/>
    <property type="molecule type" value="Genomic_DNA"/>
</dbReference>
<evidence type="ECO:0000313" key="8">
    <source>
        <dbReference type="Proteomes" id="UP000002383"/>
    </source>
</evidence>
<dbReference type="InterPro" id="IPR007507">
    <property type="entry name" value="Glycos_transf_N"/>
</dbReference>
<feature type="domain" description="3-deoxy-D-manno-octulosonic-acid transferase N-terminal" evidence="6">
    <location>
        <begin position="40"/>
        <end position="145"/>
    </location>
</feature>
<dbReference type="KEGG" id="tgr:Tgr7_1372"/>
<comment type="catalytic activity">
    <reaction evidence="5">
        <text>lipid IVA (E. coli) + CMP-3-deoxy-beta-D-manno-octulosonate = alpha-Kdo-(2-&gt;6)-lipid IVA (E. coli) + CMP + H(+)</text>
        <dbReference type="Rhea" id="RHEA:28066"/>
        <dbReference type="ChEBI" id="CHEBI:15378"/>
        <dbReference type="ChEBI" id="CHEBI:58603"/>
        <dbReference type="ChEBI" id="CHEBI:60364"/>
        <dbReference type="ChEBI" id="CHEBI:60377"/>
        <dbReference type="ChEBI" id="CHEBI:85987"/>
        <dbReference type="EC" id="2.4.99.12"/>
    </reaction>
</comment>
<dbReference type="eggNOG" id="ENOG5033UCX">
    <property type="taxonomic scope" value="Bacteria"/>
</dbReference>
<dbReference type="HOGENOM" id="CLU_712951_0_0_6"/>
<evidence type="ECO:0000313" key="7">
    <source>
        <dbReference type="EMBL" id="ACL72457.1"/>
    </source>
</evidence>
<accession>B8GR37</accession>
<dbReference type="STRING" id="396588.Tgr7_1372"/>
<protein>
    <recommendedName>
        <fullName evidence="3">3-deoxy-D-manno-octulosonic acid transferase</fullName>
        <ecNumber evidence="2">2.4.99.12</ecNumber>
    </recommendedName>
    <alternativeName>
        <fullName evidence="4">Lipid IV(A) 3-deoxy-D-manno-octulosonic acid transferase</fullName>
    </alternativeName>
</protein>
<evidence type="ECO:0000256" key="2">
    <source>
        <dbReference type="ARBA" id="ARBA00012621"/>
    </source>
</evidence>
<sequence>MWGPAFWPVLQANLRDRLSGEHARANARQGYLRQPDGRGKLLWIKSGCTPQSLRLGLELLGAIRQKRHDLRLVFTFELDDPAILEPRLKGLKATGVGYGPSDRPRAVARVLERLQPFGLILVDTLPHPNLLRAAHDKGVHCLAFNTDPWPSPAEAVYPCDADQHRAWASSGQAAYLASAADPLSLLAEAQADVTLRTLSGAGETGRLWWWHGPVQQAEAWMAAWRADARFADDRLFVSLPEGERLSAPGIPSISAWDRRPLAPGAVMWVDDHRWLAALASACIAGHLEGVSRGVFWQGLAGGRPLSLGAGVLDPVPAEILPRCGDTATVLARWTGYADDTLGARRDGDANRRRFWEERRNVEGVMTELLQRVFDW</sequence>
<gene>
    <name evidence="7" type="ordered locus">Tgr7_1372</name>
</gene>
<reference evidence="7 8" key="1">
    <citation type="journal article" date="2011" name="Stand. Genomic Sci.">
        <title>Complete genome sequence of 'Thioalkalivibrio sulfidophilus' HL-EbGr7.</title>
        <authorList>
            <person name="Muyzer G."/>
            <person name="Sorokin D.Y."/>
            <person name="Mavromatis K."/>
            <person name="Lapidus A."/>
            <person name="Clum A."/>
            <person name="Ivanova N."/>
            <person name="Pati A."/>
            <person name="d'Haeseleer P."/>
            <person name="Woyke T."/>
            <person name="Kyrpides N.C."/>
        </authorList>
    </citation>
    <scope>NUCLEOTIDE SEQUENCE [LARGE SCALE GENOMIC DNA]</scope>
    <source>
        <strain evidence="7 8">HL-EbGR7</strain>
    </source>
</reference>
<evidence type="ECO:0000256" key="1">
    <source>
        <dbReference type="ARBA" id="ARBA00004713"/>
    </source>
</evidence>
<evidence type="ECO:0000256" key="4">
    <source>
        <dbReference type="ARBA" id="ARBA00031445"/>
    </source>
</evidence>
<dbReference type="Proteomes" id="UP000002383">
    <property type="component" value="Chromosome"/>
</dbReference>
<evidence type="ECO:0000256" key="5">
    <source>
        <dbReference type="ARBA" id="ARBA00049183"/>
    </source>
</evidence>
<keyword evidence="8" id="KW-1185">Reference proteome</keyword>
<dbReference type="OrthoDB" id="5293401at2"/>
<dbReference type="GO" id="GO:0043842">
    <property type="term" value="F:Kdo transferase activity"/>
    <property type="evidence" value="ECO:0007669"/>
    <property type="project" value="UniProtKB-EC"/>
</dbReference>
<proteinExistence type="predicted"/>
<comment type="pathway">
    <text evidence="1">Bacterial outer membrane biogenesis; LPS core biosynthesis.</text>
</comment>